<name>A0A1M5GF90_STRHI</name>
<feature type="region of interest" description="Disordered" evidence="1">
    <location>
        <begin position="1"/>
        <end position="22"/>
    </location>
</feature>
<evidence type="ECO:0000256" key="1">
    <source>
        <dbReference type="SAM" id="MobiDB-lite"/>
    </source>
</evidence>
<keyword evidence="4" id="KW-1185">Reference proteome</keyword>
<organism evidence="3 4">
    <name type="scientific">Streptoalloteichus hindustanus</name>
    <dbReference type="NCBI Taxonomy" id="2017"/>
    <lineage>
        <taxon>Bacteria</taxon>
        <taxon>Bacillati</taxon>
        <taxon>Actinomycetota</taxon>
        <taxon>Actinomycetes</taxon>
        <taxon>Pseudonocardiales</taxon>
        <taxon>Pseudonocardiaceae</taxon>
        <taxon>Streptoalloteichus</taxon>
    </lineage>
</organism>
<dbReference type="STRING" id="2017.SAMN05444320_10689"/>
<protein>
    <recommendedName>
        <fullName evidence="2">DUF397 domain-containing protein</fullName>
    </recommendedName>
</protein>
<evidence type="ECO:0000259" key="2">
    <source>
        <dbReference type="Pfam" id="PF04149"/>
    </source>
</evidence>
<accession>A0A1M5GF90</accession>
<dbReference type="Pfam" id="PF04149">
    <property type="entry name" value="DUF397"/>
    <property type="match status" value="1"/>
</dbReference>
<gene>
    <name evidence="3" type="ORF">SAMN05444320_10689</name>
</gene>
<dbReference type="RefSeq" id="WP_073485186.1">
    <property type="nucleotide sequence ID" value="NZ_FQVN01000006.1"/>
</dbReference>
<dbReference type="AlphaFoldDB" id="A0A1M5GF90"/>
<dbReference type="EMBL" id="FQVN01000006">
    <property type="protein sequence ID" value="SHG02171.1"/>
    <property type="molecule type" value="Genomic_DNA"/>
</dbReference>
<dbReference type="InterPro" id="IPR007278">
    <property type="entry name" value="DUF397"/>
</dbReference>
<proteinExistence type="predicted"/>
<reference evidence="3 4" key="1">
    <citation type="submission" date="2016-11" db="EMBL/GenBank/DDBJ databases">
        <authorList>
            <person name="Jaros S."/>
            <person name="Januszkiewicz K."/>
            <person name="Wedrychowicz H."/>
        </authorList>
    </citation>
    <scope>NUCLEOTIDE SEQUENCE [LARGE SCALE GENOMIC DNA]</scope>
    <source>
        <strain evidence="3 4">DSM 44523</strain>
    </source>
</reference>
<evidence type="ECO:0000313" key="4">
    <source>
        <dbReference type="Proteomes" id="UP000184501"/>
    </source>
</evidence>
<dbReference type="Proteomes" id="UP000184501">
    <property type="component" value="Unassembled WGS sequence"/>
</dbReference>
<sequence>MTDDGGKRSGPARPRATWRKSSYSDNMGNCVEVSARPGGVALRDSKNPCAPGLLFSATTWGAFIHGTRSGEFDLG</sequence>
<evidence type="ECO:0000313" key="3">
    <source>
        <dbReference type="EMBL" id="SHG02171.1"/>
    </source>
</evidence>
<feature type="domain" description="DUF397" evidence="2">
    <location>
        <begin position="16"/>
        <end position="68"/>
    </location>
</feature>